<evidence type="ECO:0000256" key="1">
    <source>
        <dbReference type="SAM" id="MobiDB-lite"/>
    </source>
</evidence>
<evidence type="ECO:0000259" key="2">
    <source>
        <dbReference type="Pfam" id="PF22936"/>
    </source>
</evidence>
<evidence type="ECO:0000313" key="3">
    <source>
        <dbReference type="EMBL" id="PNX73430.1"/>
    </source>
</evidence>
<dbReference type="EMBL" id="ASHM01026036">
    <property type="protein sequence ID" value="PNX73430.1"/>
    <property type="molecule type" value="Genomic_DNA"/>
</dbReference>
<dbReference type="InterPro" id="IPR054722">
    <property type="entry name" value="PolX-like_BBD"/>
</dbReference>
<dbReference type="Pfam" id="PF14223">
    <property type="entry name" value="Retrotran_gag_2"/>
    <property type="match status" value="1"/>
</dbReference>
<feature type="region of interest" description="Disordered" evidence="1">
    <location>
        <begin position="226"/>
        <end position="257"/>
    </location>
</feature>
<organism evidence="3 4">
    <name type="scientific">Trifolium pratense</name>
    <name type="common">Red clover</name>
    <dbReference type="NCBI Taxonomy" id="57577"/>
    <lineage>
        <taxon>Eukaryota</taxon>
        <taxon>Viridiplantae</taxon>
        <taxon>Streptophyta</taxon>
        <taxon>Embryophyta</taxon>
        <taxon>Tracheophyta</taxon>
        <taxon>Spermatophyta</taxon>
        <taxon>Magnoliopsida</taxon>
        <taxon>eudicotyledons</taxon>
        <taxon>Gunneridae</taxon>
        <taxon>Pentapetalae</taxon>
        <taxon>rosids</taxon>
        <taxon>fabids</taxon>
        <taxon>Fabales</taxon>
        <taxon>Fabaceae</taxon>
        <taxon>Papilionoideae</taxon>
        <taxon>50 kb inversion clade</taxon>
        <taxon>NPAAA clade</taxon>
        <taxon>Hologalegina</taxon>
        <taxon>IRL clade</taxon>
        <taxon>Trifolieae</taxon>
        <taxon>Trifolium</taxon>
    </lineage>
</organism>
<sequence>MAATTNPSKQTLLLHASINIKLSRTSHRAWKRQATSLLSGIQVIGHVDGTTPSPSPTILTNGVSNPNPEYANWFQTDQLIINLLLSSMTEVDCLSFSSYDTARTLWVAIEAQYASTSRSHIMSIKNQIQRCTKGEKSITDYLFYVKSLADELTVIDRKISDDDLTLYVLNGLGSEYHIAASIRTRERPFSFEELHSHLLVHDEYIHRESQVEIQVPTANLAHKNFKHDGLLPTPSSGRGHSSFTPRGSHSGRGYGRGYGRGKSKGSNFCGNKPLQRCQFCSTIGHIALYCPQIPKPSNPPMAHYAYANPTNSNWVLDTGASHHVANNLNNMHIHSEYDGPEEVQIGDGTGLKISHIGSATLPTPNTTFNLKNILCVPNAKHNLYSMR</sequence>
<feature type="domain" description="Retrovirus-related Pol polyprotein from transposon TNT 1-94-like beta-barrel" evidence="2">
    <location>
        <begin position="314"/>
        <end position="386"/>
    </location>
</feature>
<accession>A0A2K3L4G1</accession>
<reference evidence="3 4" key="1">
    <citation type="journal article" date="2014" name="Am. J. Bot.">
        <title>Genome assembly and annotation for red clover (Trifolium pratense; Fabaceae).</title>
        <authorList>
            <person name="Istvanek J."/>
            <person name="Jaros M."/>
            <person name="Krenek A."/>
            <person name="Repkova J."/>
        </authorList>
    </citation>
    <scope>NUCLEOTIDE SEQUENCE [LARGE SCALE GENOMIC DNA]</scope>
    <source>
        <strain evidence="4">cv. Tatra</strain>
        <tissue evidence="3">Young leaves</tissue>
    </source>
</reference>
<comment type="caution">
    <text evidence="3">The sequence shown here is derived from an EMBL/GenBank/DDBJ whole genome shotgun (WGS) entry which is preliminary data.</text>
</comment>
<reference evidence="3 4" key="2">
    <citation type="journal article" date="2017" name="Front. Plant Sci.">
        <title>Gene Classification and Mining of Molecular Markers Useful in Red Clover (Trifolium pratense) Breeding.</title>
        <authorList>
            <person name="Istvanek J."/>
            <person name="Dluhosova J."/>
            <person name="Dluhos P."/>
            <person name="Patkova L."/>
            <person name="Nedelnik J."/>
            <person name="Repkova J."/>
        </authorList>
    </citation>
    <scope>NUCLEOTIDE SEQUENCE [LARGE SCALE GENOMIC DNA]</scope>
    <source>
        <strain evidence="4">cv. Tatra</strain>
        <tissue evidence="3">Young leaves</tissue>
    </source>
</reference>
<dbReference type="STRING" id="57577.A0A2K3L4G1"/>
<gene>
    <name evidence="3" type="ORF">L195_g029331</name>
</gene>
<protein>
    <recommendedName>
        <fullName evidence="2">Retrovirus-related Pol polyprotein from transposon TNT 1-94-like beta-barrel domain-containing protein</fullName>
    </recommendedName>
</protein>
<dbReference type="PANTHER" id="PTHR47481">
    <property type="match status" value="1"/>
</dbReference>
<name>A0A2K3L4G1_TRIPR</name>
<dbReference type="AlphaFoldDB" id="A0A2K3L4G1"/>
<dbReference type="Pfam" id="PF22936">
    <property type="entry name" value="Pol_BBD"/>
    <property type="match status" value="1"/>
</dbReference>
<feature type="compositionally biased region" description="Polar residues" evidence="1">
    <location>
        <begin position="233"/>
        <end position="245"/>
    </location>
</feature>
<dbReference type="PANTHER" id="PTHR47481:SF34">
    <property type="entry name" value="CCHC-TYPE DOMAIN-CONTAINING PROTEIN"/>
    <property type="match status" value="1"/>
</dbReference>
<evidence type="ECO:0000313" key="4">
    <source>
        <dbReference type="Proteomes" id="UP000236291"/>
    </source>
</evidence>
<dbReference type="Proteomes" id="UP000236291">
    <property type="component" value="Unassembled WGS sequence"/>
</dbReference>
<proteinExistence type="predicted"/>